<organism evidence="6 7">
    <name type="scientific">Favolaschia claudopus</name>
    <dbReference type="NCBI Taxonomy" id="2862362"/>
    <lineage>
        <taxon>Eukaryota</taxon>
        <taxon>Fungi</taxon>
        <taxon>Dikarya</taxon>
        <taxon>Basidiomycota</taxon>
        <taxon>Agaricomycotina</taxon>
        <taxon>Agaricomycetes</taxon>
        <taxon>Agaricomycetidae</taxon>
        <taxon>Agaricales</taxon>
        <taxon>Marasmiineae</taxon>
        <taxon>Mycenaceae</taxon>
        <taxon>Favolaschia</taxon>
    </lineage>
</organism>
<evidence type="ECO:0000256" key="1">
    <source>
        <dbReference type="ARBA" id="ARBA00022723"/>
    </source>
</evidence>
<dbReference type="Proteomes" id="UP001362999">
    <property type="component" value="Unassembled WGS sequence"/>
</dbReference>
<dbReference type="EMBL" id="JAWWNJ010000005">
    <property type="protein sequence ID" value="KAK7055546.1"/>
    <property type="molecule type" value="Genomic_DNA"/>
</dbReference>
<evidence type="ECO:0000256" key="4">
    <source>
        <dbReference type="PROSITE-ProRule" id="PRU00134"/>
    </source>
</evidence>
<gene>
    <name evidence="6" type="ORF">R3P38DRAFT_2847746</name>
</gene>
<protein>
    <recommendedName>
        <fullName evidence="5">MYND-type domain-containing protein</fullName>
    </recommendedName>
</protein>
<dbReference type="PROSITE" id="PS01360">
    <property type="entry name" value="ZF_MYND_1"/>
    <property type="match status" value="1"/>
</dbReference>
<keyword evidence="3" id="KW-0862">Zinc</keyword>
<keyword evidence="7" id="KW-1185">Reference proteome</keyword>
<evidence type="ECO:0000313" key="7">
    <source>
        <dbReference type="Proteomes" id="UP001362999"/>
    </source>
</evidence>
<keyword evidence="2 4" id="KW-0863">Zinc-finger</keyword>
<dbReference type="AlphaFoldDB" id="A0AAW0DWI4"/>
<evidence type="ECO:0000313" key="6">
    <source>
        <dbReference type="EMBL" id="KAK7055546.1"/>
    </source>
</evidence>
<proteinExistence type="predicted"/>
<keyword evidence="1" id="KW-0479">Metal-binding</keyword>
<dbReference type="Pfam" id="PF01753">
    <property type="entry name" value="zf-MYND"/>
    <property type="match status" value="1"/>
</dbReference>
<feature type="domain" description="MYND-type" evidence="5">
    <location>
        <begin position="8"/>
        <end position="45"/>
    </location>
</feature>
<dbReference type="PROSITE" id="PS50865">
    <property type="entry name" value="ZF_MYND_2"/>
    <property type="match status" value="1"/>
</dbReference>
<dbReference type="InterPro" id="IPR002893">
    <property type="entry name" value="Znf_MYND"/>
</dbReference>
<reference evidence="6 7" key="1">
    <citation type="journal article" date="2024" name="J Genomics">
        <title>Draft genome sequencing and assembly of Favolaschia claudopus CIRM-BRFM 2984 isolated from oak limbs.</title>
        <authorList>
            <person name="Navarro D."/>
            <person name="Drula E."/>
            <person name="Chaduli D."/>
            <person name="Cazenave R."/>
            <person name="Ahrendt S."/>
            <person name="Wang J."/>
            <person name="Lipzen A."/>
            <person name="Daum C."/>
            <person name="Barry K."/>
            <person name="Grigoriev I.V."/>
            <person name="Favel A."/>
            <person name="Rosso M.N."/>
            <person name="Martin F."/>
        </authorList>
    </citation>
    <scope>NUCLEOTIDE SEQUENCE [LARGE SCALE GENOMIC DNA]</scope>
    <source>
        <strain evidence="6 7">CIRM-BRFM 2984</strain>
    </source>
</reference>
<sequence length="197" mass="22372">MSTLPASCAVCGKTENLLRCSGCRERLYCSQACQLSDWKTHKVPCAASSKWYDKFRMCDDGTMHEGRLELVTWDCPEEGFGWGAYPAEESAELKELFEIEFDGDEEKFFDYWPRGFRWTCCGTHARMKFGCDHHGKGSVPCTCDFCRMGRPLPDSIYYEKTPFRHGLALPRGPDPRSFNQYLAVNAAVGRTMIGLAM</sequence>
<name>A0AAW0DWI4_9AGAR</name>
<dbReference type="Gene3D" id="6.10.140.2220">
    <property type="match status" value="1"/>
</dbReference>
<evidence type="ECO:0000256" key="2">
    <source>
        <dbReference type="ARBA" id="ARBA00022771"/>
    </source>
</evidence>
<dbReference type="SUPFAM" id="SSF144232">
    <property type="entry name" value="HIT/MYND zinc finger-like"/>
    <property type="match status" value="1"/>
</dbReference>
<evidence type="ECO:0000256" key="3">
    <source>
        <dbReference type="ARBA" id="ARBA00022833"/>
    </source>
</evidence>
<dbReference type="GO" id="GO:0008270">
    <property type="term" value="F:zinc ion binding"/>
    <property type="evidence" value="ECO:0007669"/>
    <property type="project" value="UniProtKB-KW"/>
</dbReference>
<evidence type="ECO:0000259" key="5">
    <source>
        <dbReference type="PROSITE" id="PS50865"/>
    </source>
</evidence>
<accession>A0AAW0DWI4</accession>
<comment type="caution">
    <text evidence="6">The sequence shown here is derived from an EMBL/GenBank/DDBJ whole genome shotgun (WGS) entry which is preliminary data.</text>
</comment>